<evidence type="ECO:0000256" key="2">
    <source>
        <dbReference type="SAM" id="Phobius"/>
    </source>
</evidence>
<dbReference type="EMBL" id="CP065321">
    <property type="protein sequence ID" value="QQR29681.1"/>
    <property type="molecule type" value="Genomic_DNA"/>
</dbReference>
<gene>
    <name evidence="4" type="ORF">ADH66_06745</name>
    <name evidence="5" type="ORF">I5Q82_16850</name>
</gene>
<organism evidence="5 7">
    <name type="scientific">Acutalibacter muris</name>
    <dbReference type="NCBI Taxonomy" id="1796620"/>
    <lineage>
        <taxon>Bacteria</taxon>
        <taxon>Bacillati</taxon>
        <taxon>Bacillota</taxon>
        <taxon>Clostridia</taxon>
        <taxon>Eubacteriales</taxon>
        <taxon>Acutalibacteraceae</taxon>
        <taxon>Acutalibacter</taxon>
    </lineage>
</organism>
<evidence type="ECO:0000256" key="1">
    <source>
        <dbReference type="SAM" id="MobiDB-lite"/>
    </source>
</evidence>
<dbReference type="KEGG" id="amur:ADH66_06745"/>
<name>A0A1Z2XPP8_9FIRM</name>
<feature type="region of interest" description="Disordered" evidence="1">
    <location>
        <begin position="155"/>
        <end position="229"/>
    </location>
</feature>
<dbReference type="EMBL" id="CP021422">
    <property type="protein sequence ID" value="ASB40389.1"/>
    <property type="molecule type" value="Genomic_DNA"/>
</dbReference>
<evidence type="ECO:0000313" key="5">
    <source>
        <dbReference type="EMBL" id="QQR29681.1"/>
    </source>
</evidence>
<protein>
    <submittedName>
        <fullName evidence="5">DUF4830 domain-containing protein</fullName>
    </submittedName>
</protein>
<reference evidence="5 7" key="3">
    <citation type="submission" date="2020-11" db="EMBL/GenBank/DDBJ databases">
        <title>Closed and high quality bacterial genomes of the OMM12 community.</title>
        <authorList>
            <person name="Marbouty M."/>
            <person name="Lamy-Besnier Q."/>
            <person name="Debarbieux L."/>
            <person name="Koszul R."/>
        </authorList>
    </citation>
    <scope>NUCLEOTIDE SEQUENCE [LARGE SCALE GENOMIC DNA]</scope>
    <source>
        <strain evidence="5 7">KB18</strain>
    </source>
</reference>
<feature type="domain" description="DUF4830" evidence="3">
    <location>
        <begin position="54"/>
        <end position="135"/>
    </location>
</feature>
<keyword evidence="2" id="KW-0812">Transmembrane</keyword>
<evidence type="ECO:0000313" key="7">
    <source>
        <dbReference type="Proteomes" id="UP000596035"/>
    </source>
</evidence>
<dbReference type="Proteomes" id="UP000596035">
    <property type="component" value="Chromosome"/>
</dbReference>
<evidence type="ECO:0000313" key="4">
    <source>
        <dbReference type="EMBL" id="ASB40389.1"/>
    </source>
</evidence>
<keyword evidence="2" id="KW-1133">Transmembrane helix</keyword>
<proteinExistence type="predicted"/>
<dbReference type="Pfam" id="PF16112">
    <property type="entry name" value="DUF4830"/>
    <property type="match status" value="1"/>
</dbReference>
<dbReference type="PROSITE" id="PS51257">
    <property type="entry name" value="PROKAR_LIPOPROTEIN"/>
    <property type="match status" value="1"/>
</dbReference>
<evidence type="ECO:0000259" key="3">
    <source>
        <dbReference type="Pfam" id="PF16112"/>
    </source>
</evidence>
<reference evidence="4" key="1">
    <citation type="journal article" date="2017" name="Genome Announc.">
        <title>High-Quality Whole-Genome Sequences of the Oligo-Mouse-Microbiota Bacterial Community.</title>
        <authorList>
            <person name="Garzetti D."/>
            <person name="Brugiroux S."/>
            <person name="Bunk B."/>
            <person name="Pukall R."/>
            <person name="McCoy K.D."/>
            <person name="Macpherson A.J."/>
            <person name="Stecher B."/>
        </authorList>
    </citation>
    <scope>NUCLEOTIDE SEQUENCE</scope>
    <source>
        <strain evidence="4">KB18</strain>
    </source>
</reference>
<accession>A0A1Z2XPP8</accession>
<feature type="compositionally biased region" description="Low complexity" evidence="1">
    <location>
        <begin position="201"/>
        <end position="213"/>
    </location>
</feature>
<dbReference type="AlphaFoldDB" id="A0A1Z2XPP8"/>
<dbReference type="RefSeq" id="WP_066534090.1">
    <property type="nucleotide sequence ID" value="NZ_CP021422.1"/>
</dbReference>
<keyword evidence="2" id="KW-0472">Membrane</keyword>
<dbReference type="Proteomes" id="UP000196710">
    <property type="component" value="Chromosome"/>
</dbReference>
<feature type="transmembrane region" description="Helical" evidence="2">
    <location>
        <begin position="12"/>
        <end position="31"/>
    </location>
</feature>
<keyword evidence="6" id="KW-1185">Reference proteome</keyword>
<dbReference type="InterPro" id="IPR032257">
    <property type="entry name" value="DUF4830"/>
</dbReference>
<evidence type="ECO:0000313" key="6">
    <source>
        <dbReference type="Proteomes" id="UP000196710"/>
    </source>
</evidence>
<reference evidence="6" key="2">
    <citation type="submission" date="2017-05" db="EMBL/GenBank/DDBJ databases">
        <title>Improved OligoMM genomes.</title>
        <authorList>
            <person name="Garzetti D."/>
        </authorList>
    </citation>
    <scope>NUCLEOTIDE SEQUENCE [LARGE SCALE GENOMIC DNA]</scope>
    <source>
        <strain evidence="6">KB18</strain>
    </source>
</reference>
<sequence>MFVSLKANKKRIIAFALLAAAVVAACLFLRWQKQGEPQKPQEIVGETNEERLAFLASFGWQVEGEPAETREVMIPREFNDVYQNYNAMQQAQGFDLAPYSGEVVTQYKYLITNYQGETEVYATLLVYGRLIIGGDVACGKVDGFMHGFAKDSARYGEATPAPQPTAGPDSQPESESSYVTPEAVESGAPESASADDANPPQESQSESGVQSEQASDDTAATPEEAWPTD</sequence>